<reference evidence="3" key="2">
    <citation type="submission" date="2024-08" db="UniProtKB">
        <authorList>
            <consortium name="EnsemblMetazoa"/>
        </authorList>
    </citation>
    <scope>IDENTIFICATION</scope>
</reference>
<evidence type="ECO:0000256" key="2">
    <source>
        <dbReference type="SAM" id="MobiDB-lite"/>
    </source>
</evidence>
<accession>A0AAR5P1R7</accession>
<dbReference type="InterPro" id="IPR025271">
    <property type="entry name" value="CCDC28"/>
</dbReference>
<dbReference type="PANTHER" id="PTHR13400:SF4">
    <property type="entry name" value="COILED-COIL DOMAIN-CONTAINING PROTEIN 28A-LIKE PROTEIN"/>
    <property type="match status" value="1"/>
</dbReference>
<keyword evidence="4" id="KW-1185">Reference proteome</keyword>
<keyword evidence="1" id="KW-0175">Coiled coil</keyword>
<dbReference type="PANTHER" id="PTHR13400">
    <property type="entry name" value="CHEMOKINE C-C MOTIF RECEPTOR 1"/>
    <property type="match status" value="1"/>
</dbReference>
<dbReference type="EnsemblMetazoa" id="XM_019899534.1">
    <property type="protein sequence ID" value="XP_019755093.1"/>
    <property type="gene ID" value="LOC109533999"/>
</dbReference>
<proteinExistence type="predicted"/>
<feature type="compositionally biased region" description="Basic and acidic residues" evidence="2">
    <location>
        <begin position="80"/>
        <end position="89"/>
    </location>
</feature>
<feature type="coiled-coil region" evidence="1">
    <location>
        <begin position="167"/>
        <end position="194"/>
    </location>
</feature>
<organism evidence="3 4">
    <name type="scientific">Dendroctonus ponderosae</name>
    <name type="common">Mountain pine beetle</name>
    <dbReference type="NCBI Taxonomy" id="77166"/>
    <lineage>
        <taxon>Eukaryota</taxon>
        <taxon>Metazoa</taxon>
        <taxon>Ecdysozoa</taxon>
        <taxon>Arthropoda</taxon>
        <taxon>Hexapoda</taxon>
        <taxon>Insecta</taxon>
        <taxon>Pterygota</taxon>
        <taxon>Neoptera</taxon>
        <taxon>Endopterygota</taxon>
        <taxon>Coleoptera</taxon>
        <taxon>Polyphaga</taxon>
        <taxon>Cucujiformia</taxon>
        <taxon>Curculionidae</taxon>
        <taxon>Scolytinae</taxon>
        <taxon>Dendroctonus</taxon>
    </lineage>
</organism>
<evidence type="ECO:0000256" key="1">
    <source>
        <dbReference type="SAM" id="Coils"/>
    </source>
</evidence>
<feature type="compositionally biased region" description="Polar residues" evidence="2">
    <location>
        <begin position="8"/>
        <end position="17"/>
    </location>
</feature>
<feature type="compositionally biased region" description="Low complexity" evidence="2">
    <location>
        <begin position="47"/>
        <end position="59"/>
    </location>
</feature>
<feature type="compositionally biased region" description="Acidic residues" evidence="2">
    <location>
        <begin position="18"/>
        <end position="31"/>
    </location>
</feature>
<reference evidence="4" key="1">
    <citation type="journal article" date="2013" name="Genome Biol.">
        <title>Draft genome of the mountain pine beetle, Dendroctonus ponderosae Hopkins, a major forest pest.</title>
        <authorList>
            <person name="Keeling C.I."/>
            <person name="Yuen M.M."/>
            <person name="Liao N.Y."/>
            <person name="Docking T.R."/>
            <person name="Chan S.K."/>
            <person name="Taylor G.A."/>
            <person name="Palmquist D.L."/>
            <person name="Jackman S.D."/>
            <person name="Nguyen A."/>
            <person name="Li M."/>
            <person name="Henderson H."/>
            <person name="Janes J.K."/>
            <person name="Zhao Y."/>
            <person name="Pandoh P."/>
            <person name="Moore R."/>
            <person name="Sperling F.A."/>
            <person name="Huber D.P."/>
            <person name="Birol I."/>
            <person name="Jones S.J."/>
            <person name="Bohlmann J."/>
        </authorList>
    </citation>
    <scope>NUCLEOTIDE SEQUENCE</scope>
</reference>
<feature type="region of interest" description="Disordered" evidence="2">
    <location>
        <begin position="1"/>
        <end position="102"/>
    </location>
</feature>
<evidence type="ECO:0008006" key="5">
    <source>
        <dbReference type="Google" id="ProtNLM"/>
    </source>
</evidence>
<gene>
    <name evidence="3" type="primary">109533999</name>
</gene>
<dbReference type="Proteomes" id="UP000019118">
    <property type="component" value="Unassembled WGS sequence"/>
</dbReference>
<name>A0AAR5P1R7_DENPD</name>
<protein>
    <recommendedName>
        <fullName evidence="5">Coiled-coil domain-containing protein 28B</fullName>
    </recommendedName>
</protein>
<dbReference type="AlphaFoldDB" id="A0AAR5P1R7"/>
<sequence>MESRGETSELQQLVSSDVENDDSTIQEDPTDTTECKVISPIRSAKFSSSGNTSHSSITRSHGKGGHTAPAFGSSKIAFINEKKSSREPVKPTAGRPRNPHKVPDVRHMERALLGLLADFHSGKLRAFGGGCTMEQMTNIREQQERLAKLHFDLGGAATMPSLTDESLKKSQNTMSQLIQRLEQLSVSIEALHSNSNK</sequence>
<dbReference type="Pfam" id="PF13270">
    <property type="entry name" value="CCDC28"/>
    <property type="match status" value="1"/>
</dbReference>
<evidence type="ECO:0000313" key="4">
    <source>
        <dbReference type="Proteomes" id="UP000019118"/>
    </source>
</evidence>
<evidence type="ECO:0000313" key="3">
    <source>
        <dbReference type="EnsemblMetazoa" id="XP_019755093.1"/>
    </source>
</evidence>